<protein>
    <submittedName>
        <fullName evidence="1">Uncharacterized protein</fullName>
    </submittedName>
</protein>
<accession>A0A182WA38</accession>
<sequence>MRILYIVKVKKKQLSHRNKAYLRVHQHKRKLGRQFSSEGTEEKFHLHSVRDDDAKCISLLRLSQAVGRLQIKQ</sequence>
<dbReference type="AlphaFoldDB" id="A0A182WA38"/>
<dbReference type="EnsemblMetazoa" id="AMIN007216-RA">
    <property type="protein sequence ID" value="AMIN007216-PA"/>
    <property type="gene ID" value="AMIN007216"/>
</dbReference>
<dbReference type="VEuPathDB" id="VectorBase:AMIN007216"/>
<reference evidence="2" key="1">
    <citation type="submission" date="2013-03" db="EMBL/GenBank/DDBJ databases">
        <title>The Genome Sequence of Anopheles minimus MINIMUS1.</title>
        <authorList>
            <consortium name="The Broad Institute Genomics Platform"/>
            <person name="Neafsey D.E."/>
            <person name="Walton C."/>
            <person name="Walker B."/>
            <person name="Young S.K."/>
            <person name="Zeng Q."/>
            <person name="Gargeya S."/>
            <person name="Fitzgerald M."/>
            <person name="Haas B."/>
            <person name="Abouelleil A."/>
            <person name="Allen A.W."/>
            <person name="Alvarado L."/>
            <person name="Arachchi H.M."/>
            <person name="Berlin A.M."/>
            <person name="Chapman S.B."/>
            <person name="Gainer-Dewar J."/>
            <person name="Goldberg J."/>
            <person name="Griggs A."/>
            <person name="Gujja S."/>
            <person name="Hansen M."/>
            <person name="Howarth C."/>
            <person name="Imamovic A."/>
            <person name="Ireland A."/>
            <person name="Larimer J."/>
            <person name="McCowan C."/>
            <person name="Murphy C."/>
            <person name="Pearson M."/>
            <person name="Poon T.W."/>
            <person name="Priest M."/>
            <person name="Roberts A."/>
            <person name="Saif S."/>
            <person name="Shea T."/>
            <person name="Sisk P."/>
            <person name="Sykes S."/>
            <person name="Wortman J."/>
            <person name="Nusbaum C."/>
            <person name="Birren B."/>
        </authorList>
    </citation>
    <scope>NUCLEOTIDE SEQUENCE [LARGE SCALE GENOMIC DNA]</scope>
    <source>
        <strain evidence="2">MINIMUS1</strain>
    </source>
</reference>
<organism evidence="1 2">
    <name type="scientific">Anopheles minimus</name>
    <dbReference type="NCBI Taxonomy" id="112268"/>
    <lineage>
        <taxon>Eukaryota</taxon>
        <taxon>Metazoa</taxon>
        <taxon>Ecdysozoa</taxon>
        <taxon>Arthropoda</taxon>
        <taxon>Hexapoda</taxon>
        <taxon>Insecta</taxon>
        <taxon>Pterygota</taxon>
        <taxon>Neoptera</taxon>
        <taxon>Endopterygota</taxon>
        <taxon>Diptera</taxon>
        <taxon>Nematocera</taxon>
        <taxon>Culicoidea</taxon>
        <taxon>Culicidae</taxon>
        <taxon>Anophelinae</taxon>
        <taxon>Anopheles</taxon>
    </lineage>
</organism>
<reference evidence="1" key="2">
    <citation type="submission" date="2020-05" db="UniProtKB">
        <authorList>
            <consortium name="EnsemblMetazoa"/>
        </authorList>
    </citation>
    <scope>IDENTIFICATION</scope>
    <source>
        <strain evidence="1">MINIMUS1</strain>
    </source>
</reference>
<evidence type="ECO:0000313" key="2">
    <source>
        <dbReference type="Proteomes" id="UP000075920"/>
    </source>
</evidence>
<name>A0A182WA38_9DIPT</name>
<keyword evidence="2" id="KW-1185">Reference proteome</keyword>
<dbReference type="Proteomes" id="UP000075920">
    <property type="component" value="Unassembled WGS sequence"/>
</dbReference>
<proteinExistence type="predicted"/>
<evidence type="ECO:0000313" key="1">
    <source>
        <dbReference type="EnsemblMetazoa" id="AMIN007216-PA"/>
    </source>
</evidence>